<sequence length="248" mass="28908">MGDISMKIHKKSNYGIAVIKNWRNQFSISRIRLPNLRELLEKRIDSDSIHVKNPQYTGPVAFLVLSLKLLYLHCTKSSSESLERIYPTSSYWTPIKVKDKLKEAFSDGGYEKVEVIVFIVLDHSEKGINIVHEKSIENEVPTVLDIADKGKNVVEDNTKENQEDWMDSSPSVPRFDIIFDGSKSLEYFKEKNDFLFKSYSYLKPTIDHWINHAWNQFPGNKEIWSMLIKEMLNLTNFIKILCYLVVQK</sequence>
<evidence type="ECO:0000313" key="1">
    <source>
        <dbReference type="EMBL" id="CAH1444195.1"/>
    </source>
</evidence>
<dbReference type="Proteomes" id="UP001157418">
    <property type="component" value="Unassembled WGS sequence"/>
</dbReference>
<comment type="caution">
    <text evidence="1">The sequence shown here is derived from an EMBL/GenBank/DDBJ whole genome shotgun (WGS) entry which is preliminary data.</text>
</comment>
<proteinExistence type="predicted"/>
<evidence type="ECO:0000313" key="2">
    <source>
        <dbReference type="Proteomes" id="UP001157418"/>
    </source>
</evidence>
<reference evidence="1 2" key="1">
    <citation type="submission" date="2022-01" db="EMBL/GenBank/DDBJ databases">
        <authorList>
            <person name="Xiong W."/>
            <person name="Schranz E."/>
        </authorList>
    </citation>
    <scope>NUCLEOTIDE SEQUENCE [LARGE SCALE GENOMIC DNA]</scope>
</reference>
<dbReference type="AlphaFoldDB" id="A0AAU9P3D4"/>
<keyword evidence="2" id="KW-1185">Reference proteome</keyword>
<organism evidence="1 2">
    <name type="scientific">Lactuca virosa</name>
    <dbReference type="NCBI Taxonomy" id="75947"/>
    <lineage>
        <taxon>Eukaryota</taxon>
        <taxon>Viridiplantae</taxon>
        <taxon>Streptophyta</taxon>
        <taxon>Embryophyta</taxon>
        <taxon>Tracheophyta</taxon>
        <taxon>Spermatophyta</taxon>
        <taxon>Magnoliopsida</taxon>
        <taxon>eudicotyledons</taxon>
        <taxon>Gunneridae</taxon>
        <taxon>Pentapetalae</taxon>
        <taxon>asterids</taxon>
        <taxon>campanulids</taxon>
        <taxon>Asterales</taxon>
        <taxon>Asteraceae</taxon>
        <taxon>Cichorioideae</taxon>
        <taxon>Cichorieae</taxon>
        <taxon>Lactucinae</taxon>
        <taxon>Lactuca</taxon>
    </lineage>
</organism>
<gene>
    <name evidence="1" type="ORF">LVIROSA_LOCUS30054</name>
</gene>
<dbReference type="EMBL" id="CAKMRJ010005523">
    <property type="protein sequence ID" value="CAH1444195.1"/>
    <property type="molecule type" value="Genomic_DNA"/>
</dbReference>
<protein>
    <submittedName>
        <fullName evidence="1">Uncharacterized protein</fullName>
    </submittedName>
</protein>
<accession>A0AAU9P3D4</accession>
<name>A0AAU9P3D4_9ASTR</name>